<dbReference type="SUPFAM" id="SSF52266">
    <property type="entry name" value="SGNH hydrolase"/>
    <property type="match status" value="1"/>
</dbReference>
<protein>
    <submittedName>
        <fullName evidence="2">Uncharacterized protein with LGFP repeats</fullName>
    </submittedName>
</protein>
<dbReference type="InterPro" id="IPR013207">
    <property type="entry name" value="LGFP"/>
</dbReference>
<feature type="signal peptide" evidence="1">
    <location>
        <begin position="1"/>
        <end position="27"/>
    </location>
</feature>
<gene>
    <name evidence="2" type="ORF">FB380_000135</name>
</gene>
<dbReference type="RefSeq" id="WP_166753398.1">
    <property type="nucleotide sequence ID" value="NZ_BAABJU010000007.1"/>
</dbReference>
<proteinExistence type="predicted"/>
<accession>A0A846LQB7</accession>
<comment type="caution">
    <text evidence="2">The sequence shown here is derived from an EMBL/GenBank/DDBJ whole genome shotgun (WGS) entry which is preliminary data.</text>
</comment>
<evidence type="ECO:0000256" key="1">
    <source>
        <dbReference type="SAM" id="SignalP"/>
    </source>
</evidence>
<dbReference type="Proteomes" id="UP000552836">
    <property type="component" value="Unassembled WGS sequence"/>
</dbReference>
<dbReference type="Pfam" id="PF08310">
    <property type="entry name" value="LGFP"/>
    <property type="match status" value="6"/>
</dbReference>
<name>A0A846LQB7_9ACTN</name>
<dbReference type="Gene3D" id="3.40.50.1110">
    <property type="entry name" value="SGNH hydrolase"/>
    <property type="match status" value="1"/>
</dbReference>
<keyword evidence="1" id="KW-0732">Signal</keyword>
<dbReference type="InterPro" id="IPR036514">
    <property type="entry name" value="SGNH_hydro_sf"/>
</dbReference>
<sequence length="597" mass="63519">MVALVLTLTTATLSVVGGTALAPTAQAAATWTSTKATVFGMGDSLFAQCGDTLGLGARSLGMVGWWGGTSQDMRNRMTSTAEDWPYTSERSHAEELADFRQAGSWVVGLGTNDVVVSTAAQFRANVEWFMQQSQGRPVQWFNIHHPQYAAKADAYNAVLNDAATRWPNLRILDWHGHATTHPRVIAGDQLHIADHAAGCDNGRFRLIQSSVPQVSGTATQPPFDTPVAVPRRNPVDTRYATIGPARLGHATTSTACDLKKDGCVRGYTKGLIAWSPKTGARAITSTPIRDSWSGYFAQSGPLGYPVQDTVCRPRSGGCTQRFETGSISWSPATGAVVSVGGIRSTWTALGAERSFVGHPTTNTYCGLVGSGCFQTFQGGSMHWSPDTGAHVTRGAIQGAWAAGGWETGVLGYPTGNENCGLRDGGCFQVFQGGTIHWSPARGAHVTRGAIYDAWADRGWETGALGYPTGNETCGLRKGGCFQPFQGGIMHWSPASGAHVTRGAIHATWASTRWETGKLGYPTGNENCGLREGGCFQTFQGGTIHWSPASGAHALSGAILRAWAKQGWETGRLGYPTGGRHRSGSLWKQRFQGGLLRG</sequence>
<organism evidence="2 3">
    <name type="scientific">Modestobacter marinus</name>
    <dbReference type="NCBI Taxonomy" id="477641"/>
    <lineage>
        <taxon>Bacteria</taxon>
        <taxon>Bacillati</taxon>
        <taxon>Actinomycetota</taxon>
        <taxon>Actinomycetes</taxon>
        <taxon>Geodermatophilales</taxon>
        <taxon>Geodermatophilaceae</taxon>
        <taxon>Modestobacter</taxon>
    </lineage>
</organism>
<feature type="chain" id="PRO_5038962456" evidence="1">
    <location>
        <begin position="28"/>
        <end position="597"/>
    </location>
</feature>
<reference evidence="2 3" key="1">
    <citation type="submission" date="2020-02" db="EMBL/GenBank/DDBJ databases">
        <title>Sequencing the genomes of 1000 actinobacteria strains.</title>
        <authorList>
            <person name="Klenk H.-P."/>
        </authorList>
    </citation>
    <scope>NUCLEOTIDE SEQUENCE [LARGE SCALE GENOMIC DNA]</scope>
    <source>
        <strain evidence="2 3">DSM 45201</strain>
    </source>
</reference>
<evidence type="ECO:0000313" key="2">
    <source>
        <dbReference type="EMBL" id="NIH65689.1"/>
    </source>
</evidence>
<dbReference type="AlphaFoldDB" id="A0A846LQB7"/>
<evidence type="ECO:0000313" key="3">
    <source>
        <dbReference type="Proteomes" id="UP000552836"/>
    </source>
</evidence>
<dbReference type="EMBL" id="JAAMPA010000001">
    <property type="protein sequence ID" value="NIH65689.1"/>
    <property type="molecule type" value="Genomic_DNA"/>
</dbReference>